<name>A0A7R9D1V0_TIMCR</name>
<dbReference type="Gene3D" id="1.20.5.110">
    <property type="match status" value="1"/>
</dbReference>
<evidence type="ECO:0000259" key="4">
    <source>
        <dbReference type="PROSITE" id="PS50192"/>
    </source>
</evidence>
<sequence>MSEKSLEAQLSLDAAKARHEELSKIEKSIAEIKDVFVEIALLVEDQGSKLDSIEHHVNKAMGNSVHGTKKLEKAKKRKRKYKRVPSTTYTTKCARAAISNVESVAP</sequence>
<protein>
    <recommendedName>
        <fullName evidence="4">t-SNARE coiled-coil homology domain-containing protein</fullName>
    </recommendedName>
</protein>
<dbReference type="GO" id="GO:0005886">
    <property type="term" value="C:plasma membrane"/>
    <property type="evidence" value="ECO:0007669"/>
    <property type="project" value="TreeGrafter"/>
</dbReference>
<dbReference type="InterPro" id="IPR006012">
    <property type="entry name" value="Syntaxin/epimorphin_CS"/>
</dbReference>
<dbReference type="GO" id="GO:0048278">
    <property type="term" value="P:vesicle docking"/>
    <property type="evidence" value="ECO:0007669"/>
    <property type="project" value="TreeGrafter"/>
</dbReference>
<dbReference type="GO" id="GO:0031201">
    <property type="term" value="C:SNARE complex"/>
    <property type="evidence" value="ECO:0007669"/>
    <property type="project" value="TreeGrafter"/>
</dbReference>
<dbReference type="GO" id="GO:0006886">
    <property type="term" value="P:intracellular protein transport"/>
    <property type="evidence" value="ECO:0007669"/>
    <property type="project" value="InterPro"/>
</dbReference>
<accession>A0A7R9D1V0</accession>
<proteinExistence type="inferred from homology"/>
<dbReference type="SUPFAM" id="SSF58038">
    <property type="entry name" value="SNARE fusion complex"/>
    <property type="match status" value="1"/>
</dbReference>
<dbReference type="PANTHER" id="PTHR19957:SF307">
    <property type="entry name" value="PROTEIN SSO1-RELATED"/>
    <property type="match status" value="1"/>
</dbReference>
<feature type="compositionally biased region" description="Basic residues" evidence="3">
    <location>
        <begin position="72"/>
        <end position="83"/>
    </location>
</feature>
<comment type="similarity">
    <text evidence="2">Belongs to the syntaxin family.</text>
</comment>
<dbReference type="InterPro" id="IPR045242">
    <property type="entry name" value="Syntaxin"/>
</dbReference>
<feature type="region of interest" description="Disordered" evidence="3">
    <location>
        <begin position="63"/>
        <end position="86"/>
    </location>
</feature>
<evidence type="ECO:0000256" key="3">
    <source>
        <dbReference type="SAM" id="MobiDB-lite"/>
    </source>
</evidence>
<dbReference type="AlphaFoldDB" id="A0A7R9D1V0"/>
<dbReference type="GO" id="GO:0000149">
    <property type="term" value="F:SNARE binding"/>
    <property type="evidence" value="ECO:0007669"/>
    <property type="project" value="TreeGrafter"/>
</dbReference>
<gene>
    <name evidence="5" type="ORF">TCEB3V08_LOCUS8072</name>
</gene>
<dbReference type="GO" id="GO:0006887">
    <property type="term" value="P:exocytosis"/>
    <property type="evidence" value="ECO:0007669"/>
    <property type="project" value="TreeGrafter"/>
</dbReference>
<evidence type="ECO:0000256" key="1">
    <source>
        <dbReference type="ARBA" id="ARBA00004211"/>
    </source>
</evidence>
<dbReference type="PANTHER" id="PTHR19957">
    <property type="entry name" value="SYNTAXIN"/>
    <property type="match status" value="1"/>
</dbReference>
<dbReference type="EMBL" id="OC319502">
    <property type="protein sequence ID" value="CAD7405619.1"/>
    <property type="molecule type" value="Genomic_DNA"/>
</dbReference>
<dbReference type="PROSITE" id="PS50192">
    <property type="entry name" value="T_SNARE"/>
    <property type="match status" value="1"/>
</dbReference>
<dbReference type="GO" id="GO:0006906">
    <property type="term" value="P:vesicle fusion"/>
    <property type="evidence" value="ECO:0007669"/>
    <property type="project" value="TreeGrafter"/>
</dbReference>
<dbReference type="InterPro" id="IPR000727">
    <property type="entry name" value="T_SNARE_dom"/>
</dbReference>
<dbReference type="GO" id="GO:0005484">
    <property type="term" value="F:SNAP receptor activity"/>
    <property type="evidence" value="ECO:0007669"/>
    <property type="project" value="InterPro"/>
</dbReference>
<reference evidence="5" key="1">
    <citation type="submission" date="2020-11" db="EMBL/GenBank/DDBJ databases">
        <authorList>
            <person name="Tran Van P."/>
        </authorList>
    </citation>
    <scope>NUCLEOTIDE SEQUENCE</scope>
</reference>
<dbReference type="SMART" id="SM00397">
    <property type="entry name" value="t_SNARE"/>
    <property type="match status" value="1"/>
</dbReference>
<evidence type="ECO:0000313" key="5">
    <source>
        <dbReference type="EMBL" id="CAD7405619.1"/>
    </source>
</evidence>
<evidence type="ECO:0000256" key="2">
    <source>
        <dbReference type="ARBA" id="ARBA00009063"/>
    </source>
</evidence>
<dbReference type="GO" id="GO:0012505">
    <property type="term" value="C:endomembrane system"/>
    <property type="evidence" value="ECO:0007669"/>
    <property type="project" value="TreeGrafter"/>
</dbReference>
<dbReference type="CDD" id="cd15848">
    <property type="entry name" value="SNARE_syntaxin1-like"/>
    <property type="match status" value="1"/>
</dbReference>
<organism evidence="5">
    <name type="scientific">Timema cristinae</name>
    <name type="common">Walking stick</name>
    <dbReference type="NCBI Taxonomy" id="61476"/>
    <lineage>
        <taxon>Eukaryota</taxon>
        <taxon>Metazoa</taxon>
        <taxon>Ecdysozoa</taxon>
        <taxon>Arthropoda</taxon>
        <taxon>Hexapoda</taxon>
        <taxon>Insecta</taxon>
        <taxon>Pterygota</taxon>
        <taxon>Neoptera</taxon>
        <taxon>Polyneoptera</taxon>
        <taxon>Phasmatodea</taxon>
        <taxon>Timematodea</taxon>
        <taxon>Timematoidea</taxon>
        <taxon>Timematidae</taxon>
        <taxon>Timema</taxon>
    </lineage>
</organism>
<comment type="subcellular location">
    <subcellularLocation>
        <location evidence="1">Membrane</location>
        <topology evidence="1">Single-pass type IV membrane protein</topology>
    </subcellularLocation>
</comment>
<feature type="domain" description="T-SNARE coiled-coil homology" evidence="4">
    <location>
        <begin position="12"/>
        <end position="74"/>
    </location>
</feature>
<dbReference type="PROSITE" id="PS00914">
    <property type="entry name" value="SYNTAXIN"/>
    <property type="match status" value="1"/>
</dbReference>